<gene>
    <name evidence="2" type="ORF">A3B13_02555</name>
</gene>
<dbReference type="InterPro" id="IPR050177">
    <property type="entry name" value="Lipid_A_modif_metabolic_enz"/>
</dbReference>
<evidence type="ECO:0000259" key="1">
    <source>
        <dbReference type="Pfam" id="PF01370"/>
    </source>
</evidence>
<accession>A0A1G2CI37</accession>
<dbReference type="CDD" id="cd08946">
    <property type="entry name" value="SDR_e"/>
    <property type="match status" value="1"/>
</dbReference>
<dbReference type="AlphaFoldDB" id="A0A1G2CI37"/>
<dbReference type="InterPro" id="IPR001509">
    <property type="entry name" value="Epimerase_deHydtase"/>
</dbReference>
<dbReference type="Pfam" id="PF01370">
    <property type="entry name" value="Epimerase"/>
    <property type="match status" value="1"/>
</dbReference>
<reference evidence="2 3" key="1">
    <citation type="journal article" date="2016" name="Nat. Commun.">
        <title>Thousands of microbial genomes shed light on interconnected biogeochemical processes in an aquifer system.</title>
        <authorList>
            <person name="Anantharaman K."/>
            <person name="Brown C.T."/>
            <person name="Hug L.A."/>
            <person name="Sharon I."/>
            <person name="Castelle C.J."/>
            <person name="Probst A.J."/>
            <person name="Thomas B.C."/>
            <person name="Singh A."/>
            <person name="Wilkins M.J."/>
            <person name="Karaoz U."/>
            <person name="Brodie E.L."/>
            <person name="Williams K.H."/>
            <person name="Hubbard S.S."/>
            <person name="Banfield J.F."/>
        </authorList>
    </citation>
    <scope>NUCLEOTIDE SEQUENCE [LARGE SCALE GENOMIC DNA]</scope>
</reference>
<protein>
    <recommendedName>
        <fullName evidence="1">NAD-dependent epimerase/dehydratase domain-containing protein</fullName>
    </recommendedName>
</protein>
<dbReference type="EMBL" id="MHKZ01000007">
    <property type="protein sequence ID" value="OGZ01045.1"/>
    <property type="molecule type" value="Genomic_DNA"/>
</dbReference>
<organism evidence="2 3">
    <name type="scientific">Candidatus Liptonbacteria bacterium RIFCSPLOWO2_01_FULL_45_15</name>
    <dbReference type="NCBI Taxonomy" id="1798649"/>
    <lineage>
        <taxon>Bacteria</taxon>
        <taxon>Candidatus Liptoniibacteriota</taxon>
    </lineage>
</organism>
<dbReference type="PANTHER" id="PTHR43245">
    <property type="entry name" value="BIFUNCTIONAL POLYMYXIN RESISTANCE PROTEIN ARNA"/>
    <property type="match status" value="1"/>
</dbReference>
<name>A0A1G2CI37_9BACT</name>
<sequence length="311" mass="34877">MKILVTGGAGYIGSILVPELLRAGYEVTVIDNFLYSQTSLLDVCNFKTLTIIRGDARNEKLIAEHIKEKDFIIPLACIVGAPACDADPIAARTINLEAIQMIIKLREPSQKIIFPNTNSGYGRMAEGVAHCDETSPLFPASLYGKLKVQAEKELLEAGNAITFRLATVFGASPRMRIDLLVNDFVYRALTDRTAVLFEAHFKRNYIHVRDVARAFMYAMDNFEAMKNEPYNVGLSNANLSKSELCAEIKKQIPKFVYVESAIGEDPDKRNYIVSNEKIEKTGFKPQMSLQDGIEELIKVYQVIRHTEFTNL</sequence>
<evidence type="ECO:0000313" key="3">
    <source>
        <dbReference type="Proteomes" id="UP000176287"/>
    </source>
</evidence>
<comment type="caution">
    <text evidence="2">The sequence shown here is derived from an EMBL/GenBank/DDBJ whole genome shotgun (WGS) entry which is preliminary data.</text>
</comment>
<dbReference type="STRING" id="1798649.A3B13_02555"/>
<dbReference type="Proteomes" id="UP000176287">
    <property type="component" value="Unassembled WGS sequence"/>
</dbReference>
<proteinExistence type="predicted"/>
<dbReference type="SUPFAM" id="SSF51735">
    <property type="entry name" value="NAD(P)-binding Rossmann-fold domains"/>
    <property type="match status" value="1"/>
</dbReference>
<feature type="domain" description="NAD-dependent epimerase/dehydratase" evidence="1">
    <location>
        <begin position="3"/>
        <end position="233"/>
    </location>
</feature>
<evidence type="ECO:0000313" key="2">
    <source>
        <dbReference type="EMBL" id="OGZ01045.1"/>
    </source>
</evidence>
<dbReference type="PANTHER" id="PTHR43245:SF23">
    <property type="entry name" value="NAD(P)-BINDING DOMAIN-CONTAINING PROTEIN"/>
    <property type="match status" value="1"/>
</dbReference>
<dbReference type="InterPro" id="IPR036291">
    <property type="entry name" value="NAD(P)-bd_dom_sf"/>
</dbReference>
<dbReference type="Gene3D" id="3.40.50.720">
    <property type="entry name" value="NAD(P)-binding Rossmann-like Domain"/>
    <property type="match status" value="1"/>
</dbReference>